<dbReference type="AlphaFoldDB" id="A0A645CT11"/>
<accession>A0A645CT11</accession>
<protein>
    <submittedName>
        <fullName evidence="1">Uncharacterized protein</fullName>
    </submittedName>
</protein>
<reference evidence="1" key="1">
    <citation type="submission" date="2019-08" db="EMBL/GenBank/DDBJ databases">
        <authorList>
            <person name="Kucharzyk K."/>
            <person name="Murdoch R.W."/>
            <person name="Higgins S."/>
            <person name="Loffler F."/>
        </authorList>
    </citation>
    <scope>NUCLEOTIDE SEQUENCE</scope>
</reference>
<evidence type="ECO:0000313" key="1">
    <source>
        <dbReference type="EMBL" id="MPM80067.1"/>
    </source>
</evidence>
<dbReference type="PROSITE" id="PS51257">
    <property type="entry name" value="PROKAR_LIPOPROTEIN"/>
    <property type="match status" value="1"/>
</dbReference>
<sequence length="139" mass="14688">MKKIMLILPVAALGLLFAGCANIEVVQNPDLNGEKISLDGAPVAHLNAQNWGVYLFSLPIWTGSTDSIGAIAVFKDTVNAESMVPVVTAKSRELKATHTLDLASEYCVAGFIFYVRSINVSANAVKLPAINTGRASAAK</sequence>
<dbReference type="EMBL" id="VSSQ01029796">
    <property type="protein sequence ID" value="MPM80067.1"/>
    <property type="molecule type" value="Genomic_DNA"/>
</dbReference>
<gene>
    <name evidence="1" type="ORF">SDC9_127112</name>
</gene>
<organism evidence="1">
    <name type="scientific">bioreactor metagenome</name>
    <dbReference type="NCBI Taxonomy" id="1076179"/>
    <lineage>
        <taxon>unclassified sequences</taxon>
        <taxon>metagenomes</taxon>
        <taxon>ecological metagenomes</taxon>
    </lineage>
</organism>
<proteinExistence type="predicted"/>
<name>A0A645CT11_9ZZZZ</name>
<comment type="caution">
    <text evidence="1">The sequence shown here is derived from an EMBL/GenBank/DDBJ whole genome shotgun (WGS) entry which is preliminary data.</text>
</comment>